<dbReference type="PRINTS" id="PR00722">
    <property type="entry name" value="CHYMOTRYPSIN"/>
</dbReference>
<dbReference type="FunFam" id="2.40.10.10:FF:000068">
    <property type="entry name" value="transmembrane protease serine 2"/>
    <property type="match status" value="1"/>
</dbReference>
<evidence type="ECO:0000256" key="3">
    <source>
        <dbReference type="SAM" id="SignalP"/>
    </source>
</evidence>
<feature type="signal peptide" evidence="3">
    <location>
        <begin position="1"/>
        <end position="21"/>
    </location>
</feature>
<sequence>MGGRIVVALVCCGLLLELCHGGGGLPRIINGGNATAKQFPYQVFYDTFVLEDSSFWRPTCGGTLVSRRIVLTAAHCFALDPYIKALRIYLGAVDKSSASEEGQRRLVVDRCCVVIHEEFQPLTWYNDIALIRLPVNVPFSEYIRAARLPQPANDYVNAEATVSGWGAYQASASGELLWHDRLKYYDIGVISNEECEERRRPLVPGMFPASFICIAPSGNAPCRKDSGGPLVLKDGGDFVLLGVTSHGLSRNCTTHLPTVYTRVSSFLDWIRQHSGAQIEI</sequence>
<keyword evidence="1" id="KW-1015">Disulfide bond</keyword>
<evidence type="ECO:0000256" key="1">
    <source>
        <dbReference type="ARBA" id="ARBA00023157"/>
    </source>
</evidence>
<dbReference type="CDD" id="cd00190">
    <property type="entry name" value="Tryp_SPc"/>
    <property type="match status" value="1"/>
</dbReference>
<dbReference type="GO" id="GO:0004252">
    <property type="term" value="F:serine-type endopeptidase activity"/>
    <property type="evidence" value="ECO:0007669"/>
    <property type="project" value="InterPro"/>
</dbReference>
<evidence type="ECO:0000259" key="4">
    <source>
        <dbReference type="PROSITE" id="PS50240"/>
    </source>
</evidence>
<dbReference type="InterPro" id="IPR009003">
    <property type="entry name" value="Peptidase_S1_PA"/>
</dbReference>
<dbReference type="Proteomes" id="UP000001819">
    <property type="component" value="Chromosome X"/>
</dbReference>
<proteinExistence type="inferred from homology"/>
<gene>
    <name evidence="6" type="primary">LOC6900956</name>
</gene>
<evidence type="ECO:0000313" key="6">
    <source>
        <dbReference type="RefSeq" id="XP_002134657.3"/>
    </source>
</evidence>
<keyword evidence="5" id="KW-1185">Reference proteome</keyword>
<dbReference type="InParanoid" id="A0A6I8V093"/>
<accession>A0A6I8V093</accession>
<keyword evidence="3" id="KW-0732">Signal</keyword>
<dbReference type="AlphaFoldDB" id="A0A6I8V093"/>
<dbReference type="SUPFAM" id="SSF50494">
    <property type="entry name" value="Trypsin-like serine proteases"/>
    <property type="match status" value="1"/>
</dbReference>
<dbReference type="InterPro" id="IPR018114">
    <property type="entry name" value="TRYPSIN_HIS"/>
</dbReference>
<dbReference type="ExpressionAtlas" id="A0A6I8V093">
    <property type="expression patterns" value="baseline"/>
</dbReference>
<protein>
    <submittedName>
        <fullName evidence="6">Collagenase-like</fullName>
    </submittedName>
</protein>
<dbReference type="InterPro" id="IPR001254">
    <property type="entry name" value="Trypsin_dom"/>
</dbReference>
<feature type="domain" description="Peptidase S1" evidence="4">
    <location>
        <begin position="28"/>
        <end position="275"/>
    </location>
</feature>
<dbReference type="GO" id="GO:0006508">
    <property type="term" value="P:proteolysis"/>
    <property type="evidence" value="ECO:0007669"/>
    <property type="project" value="InterPro"/>
</dbReference>
<dbReference type="SMART" id="SM00020">
    <property type="entry name" value="Tryp_SPc"/>
    <property type="match status" value="1"/>
</dbReference>
<evidence type="ECO:0000256" key="2">
    <source>
        <dbReference type="ARBA" id="ARBA00024195"/>
    </source>
</evidence>
<dbReference type="Pfam" id="PF00089">
    <property type="entry name" value="Trypsin"/>
    <property type="match status" value="1"/>
</dbReference>
<dbReference type="InterPro" id="IPR043504">
    <property type="entry name" value="Peptidase_S1_PA_chymotrypsin"/>
</dbReference>
<feature type="chain" id="PRO_5026204952" evidence="3">
    <location>
        <begin position="22"/>
        <end position="280"/>
    </location>
</feature>
<dbReference type="PROSITE" id="PS00134">
    <property type="entry name" value="TRYPSIN_HIS"/>
    <property type="match status" value="1"/>
</dbReference>
<organism evidence="5 6">
    <name type="scientific">Drosophila pseudoobscura pseudoobscura</name>
    <name type="common">Fruit fly</name>
    <dbReference type="NCBI Taxonomy" id="46245"/>
    <lineage>
        <taxon>Eukaryota</taxon>
        <taxon>Metazoa</taxon>
        <taxon>Ecdysozoa</taxon>
        <taxon>Arthropoda</taxon>
        <taxon>Hexapoda</taxon>
        <taxon>Insecta</taxon>
        <taxon>Pterygota</taxon>
        <taxon>Neoptera</taxon>
        <taxon>Endopterygota</taxon>
        <taxon>Diptera</taxon>
        <taxon>Brachycera</taxon>
        <taxon>Muscomorpha</taxon>
        <taxon>Ephydroidea</taxon>
        <taxon>Drosophilidae</taxon>
        <taxon>Drosophila</taxon>
        <taxon>Sophophora</taxon>
    </lineage>
</organism>
<dbReference type="KEGG" id="dpo:6900956"/>
<dbReference type="RefSeq" id="XP_002134657.3">
    <property type="nucleotide sequence ID" value="XM_002134621.3"/>
</dbReference>
<reference evidence="6" key="1">
    <citation type="submission" date="2025-08" db="UniProtKB">
        <authorList>
            <consortium name="RefSeq"/>
        </authorList>
    </citation>
    <scope>IDENTIFICATION</scope>
    <source>
        <strain evidence="6">MV-25-SWS-2005</strain>
        <tissue evidence="6">Whole body</tissue>
    </source>
</reference>
<dbReference type="InterPro" id="IPR051487">
    <property type="entry name" value="Ser/Thr_Proteases_Immune/Dev"/>
</dbReference>
<comment type="similarity">
    <text evidence="2">Belongs to the peptidase S1 family. CLIP subfamily.</text>
</comment>
<evidence type="ECO:0000313" key="5">
    <source>
        <dbReference type="Proteomes" id="UP000001819"/>
    </source>
</evidence>
<dbReference type="InterPro" id="IPR001314">
    <property type="entry name" value="Peptidase_S1A"/>
</dbReference>
<dbReference type="PROSITE" id="PS50240">
    <property type="entry name" value="TRYPSIN_DOM"/>
    <property type="match status" value="1"/>
</dbReference>
<name>A0A6I8V093_DROPS</name>
<dbReference type="PANTHER" id="PTHR24256">
    <property type="entry name" value="TRYPTASE-RELATED"/>
    <property type="match status" value="1"/>
</dbReference>
<dbReference type="Gene3D" id="2.40.10.10">
    <property type="entry name" value="Trypsin-like serine proteases"/>
    <property type="match status" value="1"/>
</dbReference>